<proteinExistence type="predicted"/>
<comment type="caution">
    <text evidence="1">The sequence shown here is derived from an EMBL/GenBank/DDBJ whole genome shotgun (WGS) entry which is preliminary data.</text>
</comment>
<gene>
    <name evidence="1" type="ORF">M2256_000351</name>
</gene>
<evidence type="ECO:0000313" key="2">
    <source>
        <dbReference type="Proteomes" id="UP001207687"/>
    </source>
</evidence>
<dbReference type="EMBL" id="JAOQNN010000001">
    <property type="protein sequence ID" value="MCW2279893.1"/>
    <property type="molecule type" value="Genomic_DNA"/>
</dbReference>
<organism evidence="1 2">
    <name type="scientific">Lactococcus lactis</name>
    <dbReference type="NCBI Taxonomy" id="1358"/>
    <lineage>
        <taxon>Bacteria</taxon>
        <taxon>Bacillati</taxon>
        <taxon>Bacillota</taxon>
        <taxon>Bacilli</taxon>
        <taxon>Lactobacillales</taxon>
        <taxon>Streptococcaceae</taxon>
        <taxon>Lactococcus</taxon>
    </lineage>
</organism>
<dbReference type="RefSeq" id="WP_264653680.1">
    <property type="nucleotide sequence ID" value="NZ_JAOQNN010000001.1"/>
</dbReference>
<name>A0AAW5TMG3_9LACT</name>
<protein>
    <submittedName>
        <fullName evidence="1">Uncharacterized protein</fullName>
    </submittedName>
</protein>
<dbReference type="Proteomes" id="UP001207687">
    <property type="component" value="Unassembled WGS sequence"/>
</dbReference>
<reference evidence="1" key="1">
    <citation type="submission" date="2023-08" db="EMBL/GenBank/DDBJ databases">
        <title>Genomic analyses of the natural microbiome of Caenorhabditis elegans.</title>
        <authorList>
            <person name="Samuel B."/>
        </authorList>
    </citation>
    <scope>NUCLEOTIDE SEQUENCE</scope>
    <source>
        <strain evidence="1">BIGb0220</strain>
    </source>
</reference>
<accession>A0AAW5TMG3</accession>
<sequence>MKIVLNKCYGGFSLSHEAMMRIFEKKGIKVFPYISDWKGATTCYSKFSPDKLKHPMLLISVTYFQKDPELDSFSQDWTEDTKYDPIYLDFNYNARNDKELVEVVEELGKAASGRFAKLKIVEIPDGASYEIEDYDGIETAHYGFQIGTA</sequence>
<evidence type="ECO:0000313" key="1">
    <source>
        <dbReference type="EMBL" id="MCW2279893.1"/>
    </source>
</evidence>
<dbReference type="AlphaFoldDB" id="A0AAW5TMG3"/>